<protein>
    <submittedName>
        <fullName evidence="3">Por secretion system C-terminal sorting domain-containing protein</fullName>
    </submittedName>
</protein>
<evidence type="ECO:0000259" key="2">
    <source>
        <dbReference type="Pfam" id="PF18962"/>
    </source>
</evidence>
<evidence type="ECO:0000313" key="4">
    <source>
        <dbReference type="Proteomes" id="UP000199321"/>
    </source>
</evidence>
<dbReference type="Proteomes" id="UP000199321">
    <property type="component" value="Unassembled WGS sequence"/>
</dbReference>
<dbReference type="InterPro" id="IPR026444">
    <property type="entry name" value="Secre_tail"/>
</dbReference>
<keyword evidence="1" id="KW-0732">Signal</keyword>
<feature type="domain" description="Secretion system C-terminal sorting" evidence="2">
    <location>
        <begin position="407"/>
        <end position="472"/>
    </location>
</feature>
<organism evidence="3 4">
    <name type="scientific">Ulvibacter litoralis</name>
    <dbReference type="NCBI Taxonomy" id="227084"/>
    <lineage>
        <taxon>Bacteria</taxon>
        <taxon>Pseudomonadati</taxon>
        <taxon>Bacteroidota</taxon>
        <taxon>Flavobacteriia</taxon>
        <taxon>Flavobacteriales</taxon>
        <taxon>Flavobacteriaceae</taxon>
        <taxon>Ulvibacter</taxon>
    </lineage>
</organism>
<proteinExistence type="predicted"/>
<reference evidence="3 4" key="1">
    <citation type="submission" date="2016-10" db="EMBL/GenBank/DDBJ databases">
        <authorList>
            <person name="de Groot N.N."/>
        </authorList>
    </citation>
    <scope>NUCLEOTIDE SEQUENCE [LARGE SCALE GENOMIC DNA]</scope>
    <source>
        <strain evidence="3 4">DSM 16195</strain>
    </source>
</reference>
<dbReference type="SUPFAM" id="SSF82171">
    <property type="entry name" value="DPP6 N-terminal domain-like"/>
    <property type="match status" value="1"/>
</dbReference>
<dbReference type="AlphaFoldDB" id="A0A1G7IBJ8"/>
<dbReference type="Pfam" id="PF18962">
    <property type="entry name" value="Por_Secre_tail"/>
    <property type="match status" value="1"/>
</dbReference>
<dbReference type="STRING" id="227084.SAMN05421855_105191"/>
<keyword evidence="4" id="KW-1185">Reference proteome</keyword>
<sequence>MAQDLSEGYIANDLAPHPQQPLDMPDYLESATDPSFPSTEIRRISDVNGTTIRVPMYSTIQAWNADESLLLIYGNGQHHLLNGTDYTFIRELTDITPDDIETVFWHFNDPDILFYLDDSTKDFIRYNVIDQSKTILTNLLTVSGCTNGVSMGNDVQMMSWDSDVFSFRCGNDTAYYYRISTETLTQFNISDLEFTAPMPFPSGNLFVHQGNIYDGNGTLVRTLNIDNPGEHSCLGRLSNGDDAYFAIAFEEGPNGNCQGTIVAHNAVTGVCFAVTPTSDYGYPQSGTHISSLAHKNNEGGWIAASMMGYDLDGQDLLDQEIIIAKVNNGNADVYRVAHHRADEEEYNYFGEPHVTISPTGTRLLFGSDWSGAEDGESLNSYVAELKAYDPTLSISEVSNTMQIVLSPNPVTTFLKISGNNPIEEYAIYAVTGEKVINTSIDANQQIDVSEVAQGVYFIKLSIANETVIRKFIKN</sequence>
<evidence type="ECO:0000256" key="1">
    <source>
        <dbReference type="ARBA" id="ARBA00022729"/>
    </source>
</evidence>
<gene>
    <name evidence="3" type="ORF">SAMN05421855_105191</name>
</gene>
<evidence type="ECO:0000313" key="3">
    <source>
        <dbReference type="EMBL" id="SDF10035.1"/>
    </source>
</evidence>
<name>A0A1G7IBJ8_9FLAO</name>
<dbReference type="EMBL" id="FNBA01000005">
    <property type="protein sequence ID" value="SDF10035.1"/>
    <property type="molecule type" value="Genomic_DNA"/>
</dbReference>
<accession>A0A1G7IBJ8</accession>
<dbReference type="NCBIfam" id="TIGR04183">
    <property type="entry name" value="Por_Secre_tail"/>
    <property type="match status" value="1"/>
</dbReference>